<gene>
    <name evidence="3" type="ORF">ACED38_03070</name>
</gene>
<evidence type="ECO:0000313" key="4">
    <source>
        <dbReference type="Proteomes" id="UP001569153"/>
    </source>
</evidence>
<dbReference type="Proteomes" id="UP001569153">
    <property type="component" value="Unassembled WGS sequence"/>
</dbReference>
<accession>A0ABV4M3Q0</accession>
<keyword evidence="2" id="KW-0067">ATP-binding</keyword>
<name>A0ABV4M3Q0_9VIBR</name>
<protein>
    <submittedName>
        <fullName evidence="3">CpaE family protein</fullName>
    </submittedName>
</protein>
<keyword evidence="4" id="KW-1185">Reference proteome</keyword>
<dbReference type="PANTHER" id="PTHR43384:SF6">
    <property type="entry name" value="SEPTUM SITE-DETERMINING PROTEIN MIND HOMOLOG, CHLOROPLASTIC"/>
    <property type="match status" value="1"/>
</dbReference>
<dbReference type="PANTHER" id="PTHR43384">
    <property type="entry name" value="SEPTUM SITE-DETERMINING PROTEIN MIND HOMOLOG, CHLOROPLASTIC-RELATED"/>
    <property type="match status" value="1"/>
</dbReference>
<proteinExistence type="predicted"/>
<evidence type="ECO:0000256" key="1">
    <source>
        <dbReference type="ARBA" id="ARBA00022741"/>
    </source>
</evidence>
<comment type="caution">
    <text evidence="3">The sequence shown here is derived from an EMBL/GenBank/DDBJ whole genome shotgun (WGS) entry which is preliminary data.</text>
</comment>
<reference evidence="3 4" key="1">
    <citation type="submission" date="2024-06" db="EMBL/GenBank/DDBJ databases">
        <authorList>
            <person name="Steensen K."/>
            <person name="Seneca J."/>
            <person name="Bartlau N."/>
            <person name="Yu A.X."/>
            <person name="Polz M.F."/>
        </authorList>
    </citation>
    <scope>NUCLEOTIDE SEQUENCE [LARGE SCALE GENOMIC DNA]</scope>
    <source>
        <strain evidence="3 4">FF146</strain>
    </source>
</reference>
<dbReference type="Gene3D" id="3.40.50.300">
    <property type="entry name" value="P-loop containing nucleotide triphosphate hydrolases"/>
    <property type="match status" value="1"/>
</dbReference>
<dbReference type="RefSeq" id="WP_371729630.1">
    <property type="nucleotide sequence ID" value="NZ_JBGOOT010000001.1"/>
</dbReference>
<sequence length="409" mass="45757">MLDLVDLLKNNEQSTTQEEKLTSVLFHQSEECKELVEEAFRFEGIVTPAILQNSDDTIRKHVRESTIEIVLVELNMSSDVTADMKRISHLLPNHASVIVIGSEDAISTIRNLKEMGFYYLFWPVSKQELIDFVRNVNDNRTRNSGLGQNRTAKRIAIWGAKGGVGATFLACEIAFELSAKKNSSCLLIDHNYSGGNLDIFLGLSQFEKRPVTPGSMSSSLDLSYATSMTKKVNNMLSVLAIDSDELIEAELKEYSRTLSKELAVQNNFILEDLSSSANSRGDLKYLATACDVLVLTLEPTVSSLRDAARVISDLDKHRATVRCIVVLNYTMPEKSATVSTEEIEKYLRQAIDIVCPFEPKLGAMVLEGKHLYQQNYPISQSLNRLTSLLLGQNAPKSKKNIFQRLARKR</sequence>
<dbReference type="InterPro" id="IPR050625">
    <property type="entry name" value="ParA/MinD_ATPase"/>
</dbReference>
<keyword evidence="1" id="KW-0547">Nucleotide-binding</keyword>
<dbReference type="Gene3D" id="3.40.50.2300">
    <property type="match status" value="1"/>
</dbReference>
<dbReference type="InterPro" id="IPR027417">
    <property type="entry name" value="P-loop_NTPase"/>
</dbReference>
<evidence type="ECO:0000256" key="2">
    <source>
        <dbReference type="ARBA" id="ARBA00022840"/>
    </source>
</evidence>
<dbReference type="EMBL" id="JBGOOT010000001">
    <property type="protein sequence ID" value="MEZ8193862.1"/>
    <property type="molecule type" value="Genomic_DNA"/>
</dbReference>
<evidence type="ECO:0000313" key="3">
    <source>
        <dbReference type="EMBL" id="MEZ8193862.1"/>
    </source>
</evidence>
<organism evidence="3 4">
    <name type="scientific">Vibrio cortegadensis</name>
    <dbReference type="NCBI Taxonomy" id="1328770"/>
    <lineage>
        <taxon>Bacteria</taxon>
        <taxon>Pseudomonadati</taxon>
        <taxon>Pseudomonadota</taxon>
        <taxon>Gammaproteobacteria</taxon>
        <taxon>Vibrionales</taxon>
        <taxon>Vibrionaceae</taxon>
        <taxon>Vibrio</taxon>
    </lineage>
</organism>
<dbReference type="SUPFAM" id="SSF52540">
    <property type="entry name" value="P-loop containing nucleoside triphosphate hydrolases"/>
    <property type="match status" value="1"/>
</dbReference>